<dbReference type="HOGENOM" id="CLU_2136197_0_0_1"/>
<sequence length="113" mass="12508">MGSREYTGEVERGSGVTWRRPCMRVHVRGRVTLRWLHPGHSSARTHCCVGRPSLTGPCGGVDFYLLLFRPHSACSGIAHAFDAAEHSCCLVRDERKRASRNCLSSGHTSVVFL</sequence>
<proteinExistence type="predicted"/>
<dbReference type="EMBL" id="ABJB010733068">
    <property type="status" value="NOT_ANNOTATED_CDS"/>
    <property type="molecule type" value="Genomic_DNA"/>
</dbReference>
<dbReference type="EMBL" id="DS654645">
    <property type="protein sequence ID" value="EEC02731.1"/>
    <property type="molecule type" value="Genomic_DNA"/>
</dbReference>
<reference evidence="2" key="2">
    <citation type="submission" date="2020-05" db="UniProtKB">
        <authorList>
            <consortium name="EnsemblMetazoa"/>
        </authorList>
    </citation>
    <scope>IDENTIFICATION</scope>
    <source>
        <strain evidence="2">wikel</strain>
    </source>
</reference>
<reference evidence="1 3" key="1">
    <citation type="submission" date="2008-03" db="EMBL/GenBank/DDBJ databases">
        <title>Annotation of Ixodes scapularis.</title>
        <authorList>
            <consortium name="Ixodes scapularis Genome Project Consortium"/>
            <person name="Caler E."/>
            <person name="Hannick L.I."/>
            <person name="Bidwell S."/>
            <person name="Joardar V."/>
            <person name="Thiagarajan M."/>
            <person name="Amedeo P."/>
            <person name="Galinsky K.J."/>
            <person name="Schobel S."/>
            <person name="Inman J."/>
            <person name="Hostetler J."/>
            <person name="Miller J."/>
            <person name="Hammond M."/>
            <person name="Megy K."/>
            <person name="Lawson D."/>
            <person name="Kodira C."/>
            <person name="Sutton G."/>
            <person name="Meyer J."/>
            <person name="Hill C.A."/>
            <person name="Birren B."/>
            <person name="Nene V."/>
            <person name="Collins F."/>
            <person name="Alarcon-Chaidez F."/>
            <person name="Wikel S."/>
            <person name="Strausberg R."/>
        </authorList>
    </citation>
    <scope>NUCLEOTIDE SEQUENCE [LARGE SCALE GENOMIC DNA]</scope>
    <source>
        <strain evidence="3">Wikel</strain>
        <strain evidence="1">Wikel colony</strain>
    </source>
</reference>
<protein>
    <submittedName>
        <fullName evidence="1 2">Uncharacterized protein</fullName>
    </submittedName>
</protein>
<gene>
    <name evidence="1" type="ORF">IscW_ISCW016979</name>
</gene>
<dbReference type="AlphaFoldDB" id="B7P809"/>
<name>B7P809_IXOSC</name>
<accession>B7P809</accession>
<dbReference type="VEuPathDB" id="VectorBase:ISCW016979"/>
<dbReference type="PaxDb" id="6945-B7P809"/>
<dbReference type="InParanoid" id="B7P809"/>
<dbReference type="EnsemblMetazoa" id="ISCW016979-RA">
    <property type="protein sequence ID" value="ISCW016979-PA"/>
    <property type="gene ID" value="ISCW016979"/>
</dbReference>
<evidence type="ECO:0000313" key="3">
    <source>
        <dbReference type="Proteomes" id="UP000001555"/>
    </source>
</evidence>
<dbReference type="VEuPathDB" id="VectorBase:ISCI016979"/>
<dbReference type="Proteomes" id="UP000001555">
    <property type="component" value="Unassembled WGS sequence"/>
</dbReference>
<evidence type="ECO:0000313" key="1">
    <source>
        <dbReference type="EMBL" id="EEC02731.1"/>
    </source>
</evidence>
<keyword evidence="3" id="KW-1185">Reference proteome</keyword>
<organism>
    <name type="scientific">Ixodes scapularis</name>
    <name type="common">Black-legged tick</name>
    <name type="synonym">Deer tick</name>
    <dbReference type="NCBI Taxonomy" id="6945"/>
    <lineage>
        <taxon>Eukaryota</taxon>
        <taxon>Metazoa</taxon>
        <taxon>Ecdysozoa</taxon>
        <taxon>Arthropoda</taxon>
        <taxon>Chelicerata</taxon>
        <taxon>Arachnida</taxon>
        <taxon>Acari</taxon>
        <taxon>Parasitiformes</taxon>
        <taxon>Ixodida</taxon>
        <taxon>Ixodoidea</taxon>
        <taxon>Ixodidae</taxon>
        <taxon>Ixodinae</taxon>
        <taxon>Ixodes</taxon>
    </lineage>
</organism>
<evidence type="ECO:0000313" key="2">
    <source>
        <dbReference type="EnsemblMetazoa" id="ISCW016979-PA"/>
    </source>
</evidence>